<protein>
    <submittedName>
        <fullName evidence="2">Uncharacterized protein</fullName>
    </submittedName>
</protein>
<accession>A0A5B7H0D6</accession>
<comment type="caution">
    <text evidence="2">The sequence shown here is derived from an EMBL/GenBank/DDBJ whole genome shotgun (WGS) entry which is preliminary data.</text>
</comment>
<evidence type="ECO:0000313" key="2">
    <source>
        <dbReference type="EMBL" id="MPC66071.1"/>
    </source>
</evidence>
<proteinExistence type="predicted"/>
<sequence length="87" mass="10183">MSDGEEQTRREDEESTRRHNVKLTRDPKFLSRPLRPLREVFGLCPATTEPLIYNVVKNHSRPRPAMKRKKKKKASSVVLPEPSQDMR</sequence>
<dbReference type="EMBL" id="VSRR010024228">
    <property type="protein sequence ID" value="MPC66071.1"/>
    <property type="molecule type" value="Genomic_DNA"/>
</dbReference>
<feature type="region of interest" description="Disordered" evidence="1">
    <location>
        <begin position="59"/>
        <end position="87"/>
    </location>
</feature>
<reference evidence="2 3" key="1">
    <citation type="submission" date="2019-05" db="EMBL/GenBank/DDBJ databases">
        <title>Another draft genome of Portunus trituberculatus and its Hox gene families provides insights of decapod evolution.</title>
        <authorList>
            <person name="Jeong J.-H."/>
            <person name="Song I."/>
            <person name="Kim S."/>
            <person name="Choi T."/>
            <person name="Kim D."/>
            <person name="Ryu S."/>
            <person name="Kim W."/>
        </authorList>
    </citation>
    <scope>NUCLEOTIDE SEQUENCE [LARGE SCALE GENOMIC DNA]</scope>
    <source>
        <tissue evidence="2">Muscle</tissue>
    </source>
</reference>
<organism evidence="2 3">
    <name type="scientific">Portunus trituberculatus</name>
    <name type="common">Swimming crab</name>
    <name type="synonym">Neptunus trituberculatus</name>
    <dbReference type="NCBI Taxonomy" id="210409"/>
    <lineage>
        <taxon>Eukaryota</taxon>
        <taxon>Metazoa</taxon>
        <taxon>Ecdysozoa</taxon>
        <taxon>Arthropoda</taxon>
        <taxon>Crustacea</taxon>
        <taxon>Multicrustacea</taxon>
        <taxon>Malacostraca</taxon>
        <taxon>Eumalacostraca</taxon>
        <taxon>Eucarida</taxon>
        <taxon>Decapoda</taxon>
        <taxon>Pleocyemata</taxon>
        <taxon>Brachyura</taxon>
        <taxon>Eubrachyura</taxon>
        <taxon>Portunoidea</taxon>
        <taxon>Portunidae</taxon>
        <taxon>Portuninae</taxon>
        <taxon>Portunus</taxon>
    </lineage>
</organism>
<evidence type="ECO:0000313" key="3">
    <source>
        <dbReference type="Proteomes" id="UP000324222"/>
    </source>
</evidence>
<evidence type="ECO:0000256" key="1">
    <source>
        <dbReference type="SAM" id="MobiDB-lite"/>
    </source>
</evidence>
<keyword evidence="3" id="KW-1185">Reference proteome</keyword>
<feature type="region of interest" description="Disordered" evidence="1">
    <location>
        <begin position="1"/>
        <end position="24"/>
    </location>
</feature>
<dbReference type="AlphaFoldDB" id="A0A5B7H0D6"/>
<dbReference type="Proteomes" id="UP000324222">
    <property type="component" value="Unassembled WGS sequence"/>
</dbReference>
<feature type="compositionally biased region" description="Basic residues" evidence="1">
    <location>
        <begin position="59"/>
        <end position="74"/>
    </location>
</feature>
<gene>
    <name evidence="2" type="ORF">E2C01_060214</name>
</gene>
<name>A0A5B7H0D6_PORTR</name>